<gene>
    <name evidence="2" type="ORF">BECKLFY1418A_GA0070994_100122</name>
</gene>
<evidence type="ECO:0000259" key="1">
    <source>
        <dbReference type="Pfam" id="PF18735"/>
    </source>
</evidence>
<sequence length="158" mass="18139">MNGQAEIARLKKRLDITFERTGAINDPSLELQSDFAGYLCILVSGYLEKAVAALLLEHARQCGAPMTLQRFVERKTRRPINLNAQRLGELLGSFDPEWKHNLERFLVDEYKDAVNSIVRLRNKIAHGESVDLTYRQISDYYIQVQKVVDQIARLCCEN</sequence>
<organism evidence="2">
    <name type="scientific">Candidatus Kentrum sp. LFY</name>
    <dbReference type="NCBI Taxonomy" id="2126342"/>
    <lineage>
        <taxon>Bacteria</taxon>
        <taxon>Pseudomonadati</taxon>
        <taxon>Pseudomonadota</taxon>
        <taxon>Gammaproteobacteria</taxon>
        <taxon>Candidatus Kentrum</taxon>
    </lineage>
</organism>
<dbReference type="Pfam" id="PF18735">
    <property type="entry name" value="HEPN_RiboL-PSP"/>
    <property type="match status" value="1"/>
</dbReference>
<dbReference type="EMBL" id="CAADFH010000001">
    <property type="protein sequence ID" value="VFJ87039.1"/>
    <property type="molecule type" value="Genomic_DNA"/>
</dbReference>
<accession>A0A450U688</accession>
<name>A0A450U688_9GAMM</name>
<proteinExistence type="predicted"/>
<reference evidence="2" key="1">
    <citation type="submission" date="2019-02" db="EMBL/GenBank/DDBJ databases">
        <authorList>
            <person name="Gruber-Vodicka R. H."/>
            <person name="Seah K. B. B."/>
        </authorList>
    </citation>
    <scope>NUCLEOTIDE SEQUENCE</scope>
    <source>
        <strain evidence="2">BECK_M6</strain>
    </source>
</reference>
<evidence type="ECO:0000313" key="2">
    <source>
        <dbReference type="EMBL" id="VFJ87039.1"/>
    </source>
</evidence>
<feature type="domain" description="RiboL-PSP-HEPN" evidence="1">
    <location>
        <begin position="24"/>
        <end position="156"/>
    </location>
</feature>
<dbReference type="AlphaFoldDB" id="A0A450U688"/>
<protein>
    <recommendedName>
        <fullName evidence="1">RiboL-PSP-HEPN domain-containing protein</fullName>
    </recommendedName>
</protein>
<dbReference type="InterPro" id="IPR041519">
    <property type="entry name" value="HEPN_RiboL-PSP"/>
</dbReference>